<protein>
    <submittedName>
        <fullName evidence="1">Uncharacterized protein</fullName>
    </submittedName>
</protein>
<comment type="caution">
    <text evidence="1">The sequence shown here is derived from an EMBL/GenBank/DDBJ whole genome shotgun (WGS) entry which is preliminary data.</text>
</comment>
<reference evidence="1" key="1">
    <citation type="submission" date="2020-08" db="EMBL/GenBank/DDBJ databases">
        <title>Multicomponent nature underlies the extraordinary mechanical properties of spider dragline silk.</title>
        <authorList>
            <person name="Kono N."/>
            <person name="Nakamura H."/>
            <person name="Mori M."/>
            <person name="Yoshida Y."/>
            <person name="Ohtoshi R."/>
            <person name="Malay A.D."/>
            <person name="Moran D.A.P."/>
            <person name="Tomita M."/>
            <person name="Numata K."/>
            <person name="Arakawa K."/>
        </authorList>
    </citation>
    <scope>NUCLEOTIDE SEQUENCE</scope>
</reference>
<dbReference type="Proteomes" id="UP000887013">
    <property type="component" value="Unassembled WGS sequence"/>
</dbReference>
<sequence length="139" mass="15760">MACYLFVVETNQMFSGCIEQVLPDVSGEKGNVASVLHLSANCSKSQVGTPCSVWFSLRHWVFVSLLELKICITQESGSLWYSEIPVDHVPMGSHLQPFWSDSFYGEMFNTSEDRRNVKNMSDGTLDSKEWRKAGCRFSY</sequence>
<proteinExistence type="predicted"/>
<accession>A0A8X6JAE2</accession>
<keyword evidence="2" id="KW-1185">Reference proteome</keyword>
<dbReference type="AlphaFoldDB" id="A0A8X6JAE2"/>
<evidence type="ECO:0000313" key="2">
    <source>
        <dbReference type="Proteomes" id="UP000887013"/>
    </source>
</evidence>
<organism evidence="1 2">
    <name type="scientific">Nephila pilipes</name>
    <name type="common">Giant wood spider</name>
    <name type="synonym">Nephila maculata</name>
    <dbReference type="NCBI Taxonomy" id="299642"/>
    <lineage>
        <taxon>Eukaryota</taxon>
        <taxon>Metazoa</taxon>
        <taxon>Ecdysozoa</taxon>
        <taxon>Arthropoda</taxon>
        <taxon>Chelicerata</taxon>
        <taxon>Arachnida</taxon>
        <taxon>Araneae</taxon>
        <taxon>Araneomorphae</taxon>
        <taxon>Entelegynae</taxon>
        <taxon>Araneoidea</taxon>
        <taxon>Nephilidae</taxon>
        <taxon>Nephila</taxon>
    </lineage>
</organism>
<gene>
    <name evidence="1" type="ORF">NPIL_298241</name>
</gene>
<name>A0A8X6JAE2_NEPPI</name>
<dbReference type="EMBL" id="BMAW01045739">
    <property type="protein sequence ID" value="GFS51656.1"/>
    <property type="molecule type" value="Genomic_DNA"/>
</dbReference>
<evidence type="ECO:0000313" key="1">
    <source>
        <dbReference type="EMBL" id="GFS51656.1"/>
    </source>
</evidence>